<sequence length="267" mass="29148">MVTTIDRRKVQSSFHRQAGDYDSHAVVQRRVVERLTRGLASQNLQPARLLDVGAGTGKLLGALCRLYPTALAVGADLALGMCQTAAVNLSDSQVVLVNADAERLPFADGAFDLVLSSSTFQWLPALDQAFAEVLRVLAPGGTFRFALFGALTLFELRESYRKVLRGGPDRTHNFLPQEEVLAALQRVGFRDASVQAELEVERHADVPDLLRSLKRIGAGSTAPAASRGLSERRIMLNMMDEYRREYGDADGIPATYEVVYGWGVKAG</sequence>
<evidence type="ECO:0000256" key="3">
    <source>
        <dbReference type="ARBA" id="ARBA00012327"/>
    </source>
</evidence>
<evidence type="ECO:0000256" key="5">
    <source>
        <dbReference type="ARBA" id="ARBA00022679"/>
    </source>
</evidence>
<dbReference type="AlphaFoldDB" id="A0A6V8MNR0"/>
<dbReference type="GO" id="GO:0032259">
    <property type="term" value="P:methylation"/>
    <property type="evidence" value="ECO:0007669"/>
    <property type="project" value="UniProtKB-KW"/>
</dbReference>
<dbReference type="HAMAP" id="MF_00835">
    <property type="entry name" value="BioC"/>
    <property type="match status" value="1"/>
</dbReference>
<dbReference type="InterPro" id="IPR050602">
    <property type="entry name" value="Malonyl-ACP_OMT"/>
</dbReference>
<evidence type="ECO:0000256" key="7">
    <source>
        <dbReference type="ARBA" id="ARBA00022756"/>
    </source>
</evidence>
<dbReference type="PANTHER" id="PTHR13090:SF1">
    <property type="entry name" value="ARGININE-HYDROXYLASE NDUFAF5, MITOCHONDRIAL"/>
    <property type="match status" value="1"/>
</dbReference>
<keyword evidence="5 8" id="KW-0808">Transferase</keyword>
<evidence type="ECO:0000256" key="1">
    <source>
        <dbReference type="ARBA" id="ARBA00000852"/>
    </source>
</evidence>
<dbReference type="Proteomes" id="UP000556026">
    <property type="component" value="Unassembled WGS sequence"/>
</dbReference>
<evidence type="ECO:0000313" key="11">
    <source>
        <dbReference type="Proteomes" id="UP000556026"/>
    </source>
</evidence>
<evidence type="ECO:0000256" key="8">
    <source>
        <dbReference type="HAMAP-Rule" id="MF_00835"/>
    </source>
</evidence>
<dbReference type="UniPathway" id="UPA00078"/>
<comment type="pathway">
    <text evidence="2 8">Cofactor biosynthesis; biotin biosynthesis.</text>
</comment>
<keyword evidence="11" id="KW-1185">Reference proteome</keyword>
<dbReference type="InterPro" id="IPR011814">
    <property type="entry name" value="BioC"/>
</dbReference>
<proteinExistence type="inferred from homology"/>
<keyword evidence="6 8" id="KW-0949">S-adenosyl-L-methionine</keyword>
<protein>
    <recommendedName>
        <fullName evidence="3 8">Malonyl-[acyl-carrier protein] O-methyltransferase</fullName>
        <shortName evidence="8">Malonyl-ACP O-methyltransferase</shortName>
        <ecNumber evidence="3 8">2.1.1.197</ecNumber>
    </recommendedName>
    <alternativeName>
        <fullName evidence="8">Biotin synthesis protein BioC</fullName>
    </alternativeName>
</protein>
<evidence type="ECO:0000259" key="9">
    <source>
        <dbReference type="Pfam" id="PF08241"/>
    </source>
</evidence>
<feature type="domain" description="Methyltransferase type 11" evidence="9">
    <location>
        <begin position="50"/>
        <end position="144"/>
    </location>
</feature>
<dbReference type="PANTHER" id="PTHR13090">
    <property type="entry name" value="ARGININE-HYDROXYLASE NDUFAF5, MITOCHONDRIAL"/>
    <property type="match status" value="1"/>
</dbReference>
<dbReference type="GO" id="GO:0102130">
    <property type="term" value="F:malonyl-CoA methyltransferase activity"/>
    <property type="evidence" value="ECO:0007669"/>
    <property type="project" value="UniProtKB-EC"/>
</dbReference>
<dbReference type="Pfam" id="PF08241">
    <property type="entry name" value="Methyltransf_11"/>
    <property type="match status" value="1"/>
</dbReference>
<dbReference type="EC" id="2.1.1.197" evidence="3 8"/>
<evidence type="ECO:0000256" key="4">
    <source>
        <dbReference type="ARBA" id="ARBA00022603"/>
    </source>
</evidence>
<organism evidence="10 11">
    <name type="scientific">Geomonas silvestris</name>
    <dbReference type="NCBI Taxonomy" id="2740184"/>
    <lineage>
        <taxon>Bacteria</taxon>
        <taxon>Pseudomonadati</taxon>
        <taxon>Thermodesulfobacteriota</taxon>
        <taxon>Desulfuromonadia</taxon>
        <taxon>Geobacterales</taxon>
        <taxon>Geobacteraceae</taxon>
        <taxon>Geomonas</taxon>
    </lineage>
</organism>
<keyword evidence="7 8" id="KW-0093">Biotin biosynthesis</keyword>
<dbReference type="GO" id="GO:0008757">
    <property type="term" value="F:S-adenosylmethionine-dependent methyltransferase activity"/>
    <property type="evidence" value="ECO:0007669"/>
    <property type="project" value="InterPro"/>
</dbReference>
<evidence type="ECO:0000313" key="10">
    <source>
        <dbReference type="EMBL" id="GFO61584.1"/>
    </source>
</evidence>
<comment type="catalytic activity">
    <reaction evidence="1 8">
        <text>malonyl-[ACP] + S-adenosyl-L-methionine = malonyl-[ACP] methyl ester + S-adenosyl-L-homocysteine</text>
        <dbReference type="Rhea" id="RHEA:17105"/>
        <dbReference type="Rhea" id="RHEA-COMP:9623"/>
        <dbReference type="Rhea" id="RHEA-COMP:9954"/>
        <dbReference type="ChEBI" id="CHEBI:57856"/>
        <dbReference type="ChEBI" id="CHEBI:59789"/>
        <dbReference type="ChEBI" id="CHEBI:78449"/>
        <dbReference type="ChEBI" id="CHEBI:78845"/>
        <dbReference type="EC" id="2.1.1.197"/>
    </reaction>
</comment>
<accession>A0A6V8MNR0</accession>
<dbReference type="GO" id="GO:0010340">
    <property type="term" value="F:carboxyl-O-methyltransferase activity"/>
    <property type="evidence" value="ECO:0007669"/>
    <property type="project" value="UniProtKB-UniRule"/>
</dbReference>
<name>A0A6V8MNR0_9BACT</name>
<dbReference type="GO" id="GO:0009102">
    <property type="term" value="P:biotin biosynthetic process"/>
    <property type="evidence" value="ECO:0007669"/>
    <property type="project" value="UniProtKB-UniRule"/>
</dbReference>
<gene>
    <name evidence="8 10" type="primary">bioC</name>
    <name evidence="10" type="ORF">GMST_39090</name>
</gene>
<dbReference type="SUPFAM" id="SSF53335">
    <property type="entry name" value="S-adenosyl-L-methionine-dependent methyltransferases"/>
    <property type="match status" value="1"/>
</dbReference>
<dbReference type="InterPro" id="IPR029063">
    <property type="entry name" value="SAM-dependent_MTases_sf"/>
</dbReference>
<dbReference type="RefSeq" id="WP_183356377.1">
    <property type="nucleotide sequence ID" value="NZ_BLXX01000016.1"/>
</dbReference>
<reference evidence="11" key="1">
    <citation type="submission" date="2020-06" db="EMBL/GenBank/DDBJ databases">
        <title>Draft genomic sequence of Geomonas sp. Red330.</title>
        <authorList>
            <person name="Itoh H."/>
            <person name="Zhenxing X."/>
            <person name="Ushijima N."/>
            <person name="Masuda Y."/>
            <person name="Shiratori Y."/>
            <person name="Senoo K."/>
        </authorList>
    </citation>
    <scope>NUCLEOTIDE SEQUENCE [LARGE SCALE GENOMIC DNA]</scope>
    <source>
        <strain evidence="11">Red330</strain>
    </source>
</reference>
<keyword evidence="4 8" id="KW-0489">Methyltransferase</keyword>
<comment type="caution">
    <text evidence="10">The sequence shown here is derived from an EMBL/GenBank/DDBJ whole genome shotgun (WGS) entry which is preliminary data.</text>
</comment>
<dbReference type="InterPro" id="IPR013216">
    <property type="entry name" value="Methyltransf_11"/>
</dbReference>
<dbReference type="EMBL" id="BLXX01000016">
    <property type="protein sequence ID" value="GFO61584.1"/>
    <property type="molecule type" value="Genomic_DNA"/>
</dbReference>
<comment type="function">
    <text evidence="8">Converts the free carboxyl group of a malonyl-thioester to its methyl ester by transfer of a methyl group from S-adenosyl-L-methionine (SAM). It allows to synthesize pimeloyl-ACP via the fatty acid synthetic pathway.</text>
</comment>
<dbReference type="CDD" id="cd02440">
    <property type="entry name" value="AdoMet_MTases"/>
    <property type="match status" value="1"/>
</dbReference>
<evidence type="ECO:0000256" key="6">
    <source>
        <dbReference type="ARBA" id="ARBA00022691"/>
    </source>
</evidence>
<comment type="similarity">
    <text evidence="8">Belongs to the methyltransferase superfamily.</text>
</comment>
<evidence type="ECO:0000256" key="2">
    <source>
        <dbReference type="ARBA" id="ARBA00004746"/>
    </source>
</evidence>
<dbReference type="Gene3D" id="3.40.50.150">
    <property type="entry name" value="Vaccinia Virus protein VP39"/>
    <property type="match status" value="1"/>
</dbReference>